<dbReference type="Gramene" id="MELO3C027769.2.1">
    <property type="protein sequence ID" value="MELO3C027769.2.1"/>
    <property type="gene ID" value="MELO3C027769.2"/>
</dbReference>
<organism evidence="1">
    <name type="scientific">Cucumis melo</name>
    <name type="common">Muskmelon</name>
    <dbReference type="NCBI Taxonomy" id="3656"/>
    <lineage>
        <taxon>Eukaryota</taxon>
        <taxon>Viridiplantae</taxon>
        <taxon>Streptophyta</taxon>
        <taxon>Embryophyta</taxon>
        <taxon>Tracheophyta</taxon>
        <taxon>Spermatophyta</taxon>
        <taxon>Magnoliopsida</taxon>
        <taxon>eudicotyledons</taxon>
        <taxon>Gunneridae</taxon>
        <taxon>Pentapetalae</taxon>
        <taxon>rosids</taxon>
        <taxon>fabids</taxon>
        <taxon>Cucurbitales</taxon>
        <taxon>Cucurbitaceae</taxon>
        <taxon>Benincaseae</taxon>
        <taxon>Cucumis</taxon>
    </lineage>
</organism>
<accession>A0A9I9E2N6</accession>
<reference evidence="1" key="1">
    <citation type="submission" date="2023-03" db="UniProtKB">
        <authorList>
            <consortium name="EnsemblPlants"/>
        </authorList>
    </citation>
    <scope>IDENTIFICATION</scope>
</reference>
<dbReference type="EnsemblPlants" id="MELO3C027769.2.1">
    <property type="protein sequence ID" value="MELO3C027769.2.1"/>
    <property type="gene ID" value="MELO3C027769.2"/>
</dbReference>
<protein>
    <submittedName>
        <fullName evidence="1">Uncharacterized protein</fullName>
    </submittedName>
</protein>
<dbReference type="AlphaFoldDB" id="A0A9I9E2N6"/>
<proteinExistence type="predicted"/>
<sequence>MGLSEEEITKTVLQRLHCWRLRACYIIRRSPSGSTPIWHLTDVESSTRGSYPFGSYNGGKIDYVDDFINDDDEQFSSQSTMSLIFNGFQESDDLFLEFDDLLNNTKGLTSVSHTSMLCFCRWLSTHSHSKKTSALSKPYAGEIRIAEWEDPNINHLKSE</sequence>
<name>A0A9I9E2N6_CUCME</name>
<evidence type="ECO:0000313" key="1">
    <source>
        <dbReference type="EnsemblPlants" id="MELO3C027769.2.1"/>
    </source>
</evidence>